<name>A0ABU0QBF9_STRAH</name>
<comment type="caution">
    <text evidence="1">The sequence shown here is derived from an EMBL/GenBank/DDBJ whole genome shotgun (WGS) entry which is preliminary data.</text>
</comment>
<gene>
    <name evidence="1" type="ORF">QFZ56_006066</name>
</gene>
<protein>
    <recommendedName>
        <fullName evidence="3">RNA-directed DNA polymerase</fullName>
    </recommendedName>
</protein>
<keyword evidence="2" id="KW-1185">Reference proteome</keyword>
<dbReference type="Proteomes" id="UP001243364">
    <property type="component" value="Unassembled WGS sequence"/>
</dbReference>
<evidence type="ECO:0008006" key="3">
    <source>
        <dbReference type="Google" id="ProtNLM"/>
    </source>
</evidence>
<evidence type="ECO:0000313" key="1">
    <source>
        <dbReference type="EMBL" id="MDQ0687103.1"/>
    </source>
</evidence>
<sequence>MFRMTGTLEQIFKSVLRRNKAGGVDRIACTADFTTKIRQAVVSQSRYHIEG</sequence>
<evidence type="ECO:0000313" key="2">
    <source>
        <dbReference type="Proteomes" id="UP001243364"/>
    </source>
</evidence>
<accession>A0ABU0QBF9</accession>
<dbReference type="EMBL" id="JAUSYA010000001">
    <property type="protein sequence ID" value="MDQ0687103.1"/>
    <property type="molecule type" value="Genomic_DNA"/>
</dbReference>
<reference evidence="1 2" key="1">
    <citation type="submission" date="2023-07" db="EMBL/GenBank/DDBJ databases">
        <title>Comparative genomics of wheat-associated soil bacteria to identify genetic determinants of phenazine resistance.</title>
        <authorList>
            <person name="Mouncey N."/>
        </authorList>
    </citation>
    <scope>NUCLEOTIDE SEQUENCE [LARGE SCALE GENOMIC DNA]</scope>
    <source>
        <strain evidence="1 2">W4I19-2</strain>
    </source>
</reference>
<organism evidence="1 2">
    <name type="scientific">Streptomyces achromogenes</name>
    <dbReference type="NCBI Taxonomy" id="67255"/>
    <lineage>
        <taxon>Bacteria</taxon>
        <taxon>Bacillati</taxon>
        <taxon>Actinomycetota</taxon>
        <taxon>Actinomycetes</taxon>
        <taxon>Kitasatosporales</taxon>
        <taxon>Streptomycetaceae</taxon>
        <taxon>Streptomyces</taxon>
    </lineage>
</organism>
<proteinExistence type="predicted"/>